<evidence type="ECO:0000313" key="2">
    <source>
        <dbReference type="Proteomes" id="UP000184109"/>
    </source>
</evidence>
<proteinExistence type="predicted"/>
<dbReference type="EMBL" id="FQXQ01000004">
    <property type="protein sequence ID" value="SHH78780.1"/>
    <property type="molecule type" value="Genomic_DNA"/>
</dbReference>
<dbReference type="OrthoDB" id="1442602at2"/>
<sequence length="108" mass="12288">MKITTSDKYTLFLAETDFDTFFDEVSKVLAKYKNRNIVLDFSNIKTTEVQIKSLKGFAETQADNDKSFAIILPSFDADAFDEELNVVPTLIEAVDIIDMDEMTRDLGF</sequence>
<gene>
    <name evidence="1" type="ORF">SAMN05444281_1951</name>
</gene>
<keyword evidence="2" id="KW-1185">Reference proteome</keyword>
<name>A0A1M5VUC3_9FLAO</name>
<dbReference type="AlphaFoldDB" id="A0A1M5VUC3"/>
<dbReference type="STRING" id="1195760.SAMN05444281_1951"/>
<dbReference type="Proteomes" id="UP000184109">
    <property type="component" value="Unassembled WGS sequence"/>
</dbReference>
<reference evidence="2" key="1">
    <citation type="submission" date="2016-11" db="EMBL/GenBank/DDBJ databases">
        <authorList>
            <person name="Varghese N."/>
            <person name="Submissions S."/>
        </authorList>
    </citation>
    <scope>NUCLEOTIDE SEQUENCE [LARGE SCALE GENOMIC DNA]</scope>
    <source>
        <strain evidence="2">DSM 100572</strain>
    </source>
</reference>
<protein>
    <submittedName>
        <fullName evidence="1">Uncharacterized protein</fullName>
    </submittedName>
</protein>
<dbReference type="RefSeq" id="WP_073120993.1">
    <property type="nucleotide sequence ID" value="NZ_BMEN01000004.1"/>
</dbReference>
<evidence type="ECO:0000313" key="1">
    <source>
        <dbReference type="EMBL" id="SHH78780.1"/>
    </source>
</evidence>
<accession>A0A1M5VUC3</accession>
<organism evidence="1 2">
    <name type="scientific">Wenyingzhuangia marina</name>
    <dbReference type="NCBI Taxonomy" id="1195760"/>
    <lineage>
        <taxon>Bacteria</taxon>
        <taxon>Pseudomonadati</taxon>
        <taxon>Bacteroidota</taxon>
        <taxon>Flavobacteriia</taxon>
        <taxon>Flavobacteriales</taxon>
        <taxon>Flavobacteriaceae</taxon>
        <taxon>Wenyingzhuangia</taxon>
    </lineage>
</organism>